<evidence type="ECO:0000256" key="1">
    <source>
        <dbReference type="ARBA" id="ARBA00001711"/>
    </source>
</evidence>
<keyword evidence="5 9" id="KW-0049">Antioxidant</keyword>
<keyword evidence="7 9" id="KW-0676">Redox-active center</keyword>
<dbReference type="GO" id="GO:0042744">
    <property type="term" value="P:hydrogen peroxide catabolic process"/>
    <property type="evidence" value="ECO:0007669"/>
    <property type="project" value="TreeGrafter"/>
</dbReference>
<proteinExistence type="inferred from homology"/>
<keyword evidence="6 9" id="KW-0560">Oxidoreductase</keyword>
<name>K8F696_9CHLO</name>
<feature type="region of interest" description="Disordered" evidence="10">
    <location>
        <begin position="63"/>
        <end position="134"/>
    </location>
</feature>
<dbReference type="InterPro" id="IPR013740">
    <property type="entry name" value="Redoxin"/>
</dbReference>
<dbReference type="STRING" id="41875.K8F696"/>
<dbReference type="PANTHER" id="PTHR10430:SF16">
    <property type="entry name" value="PEROXIREDOXIN-5, MITOCHONDRIAL"/>
    <property type="match status" value="1"/>
</dbReference>
<evidence type="ECO:0000313" key="12">
    <source>
        <dbReference type="EMBL" id="CCO20335.1"/>
    </source>
</evidence>
<evidence type="ECO:0000256" key="2">
    <source>
        <dbReference type="ARBA" id="ARBA00010505"/>
    </source>
</evidence>
<accession>K8F696</accession>
<evidence type="ECO:0000256" key="7">
    <source>
        <dbReference type="ARBA" id="ARBA00023284"/>
    </source>
</evidence>
<keyword evidence="4 9" id="KW-0575">Peroxidase</keyword>
<dbReference type="PANTHER" id="PTHR10430">
    <property type="entry name" value="PEROXIREDOXIN"/>
    <property type="match status" value="1"/>
</dbReference>
<dbReference type="OrthoDB" id="1882547at2759"/>
<comment type="catalytic activity">
    <reaction evidence="1">
        <text>[glutaredoxin]-dithiol + a hydroperoxide = [glutaredoxin]-disulfide + an alcohol + H2O</text>
        <dbReference type="Rhea" id="RHEA:62624"/>
        <dbReference type="Rhea" id="RHEA-COMP:10729"/>
        <dbReference type="Rhea" id="RHEA-COMP:10730"/>
        <dbReference type="ChEBI" id="CHEBI:15377"/>
        <dbReference type="ChEBI" id="CHEBI:29950"/>
        <dbReference type="ChEBI" id="CHEBI:30879"/>
        <dbReference type="ChEBI" id="CHEBI:35924"/>
        <dbReference type="ChEBI" id="CHEBI:50058"/>
        <dbReference type="EC" id="1.11.1.25"/>
    </reaction>
</comment>
<evidence type="ECO:0000313" key="13">
    <source>
        <dbReference type="Proteomes" id="UP000198341"/>
    </source>
</evidence>
<dbReference type="eggNOG" id="KOG0541">
    <property type="taxonomic scope" value="Eukaryota"/>
</dbReference>
<protein>
    <recommendedName>
        <fullName evidence="3 9">Glutaredoxin-dependent peroxiredoxin</fullName>
        <ecNumber evidence="3 9">1.11.1.25</ecNumber>
    </recommendedName>
</protein>
<sequence length="295" mass="32640">MFSVVASLPTTARGVTTRITTGLRLRGREEGDDVGRRRRQQQQQCCSSLCFCCCGADGGKTFTSPDEKKRPTKGRRPFLSSPPHLTTTKTTRTSSRRVFDVSTKAVAYPNEREDKQQQQQQQHEREHHQQLIKKGDRIPTSSLQYFDHEGNLQSIETSQLCSKGKTIVVFAVPGAFLPTCTNKHLPGFIDLAAKMKQAGCDLIACVSVNDAFVMDAWGKAVGAAPVLMCGDGSGDFTRKLGCELDLMDKGLGVRSRRYAMIVKDGIVEYIEMERGGAFTRSRAEDVLQVLEEIKS</sequence>
<dbReference type="AlphaFoldDB" id="K8F696"/>
<evidence type="ECO:0000256" key="9">
    <source>
        <dbReference type="RuleBase" id="RU366011"/>
    </source>
</evidence>
<feature type="active site" description="Cysteine sulfenic acid (-SOH) intermediate" evidence="8">
    <location>
        <position position="180"/>
    </location>
</feature>
<dbReference type="InterPro" id="IPR037944">
    <property type="entry name" value="PRX5-like"/>
</dbReference>
<dbReference type="InterPro" id="IPR036249">
    <property type="entry name" value="Thioredoxin-like_sf"/>
</dbReference>
<comment type="function">
    <text evidence="9">Thiol-specific peroxidase that catalyzes the reduction of hydrogen peroxide and organic hydroperoxides to water and alcohols, respectively. Plays a role in cell protection against oxidative stress by detoxifying peroxides.</text>
</comment>
<organism evidence="12 13">
    <name type="scientific">Bathycoccus prasinos</name>
    <dbReference type="NCBI Taxonomy" id="41875"/>
    <lineage>
        <taxon>Eukaryota</taxon>
        <taxon>Viridiplantae</taxon>
        <taxon>Chlorophyta</taxon>
        <taxon>Mamiellophyceae</taxon>
        <taxon>Mamiellales</taxon>
        <taxon>Bathycoccaceae</taxon>
        <taxon>Bathycoccus</taxon>
    </lineage>
</organism>
<evidence type="ECO:0000256" key="10">
    <source>
        <dbReference type="SAM" id="MobiDB-lite"/>
    </source>
</evidence>
<dbReference type="SUPFAM" id="SSF52833">
    <property type="entry name" value="Thioredoxin-like"/>
    <property type="match status" value="1"/>
</dbReference>
<dbReference type="KEGG" id="bpg:Bathy16g00270"/>
<evidence type="ECO:0000256" key="4">
    <source>
        <dbReference type="ARBA" id="ARBA00022559"/>
    </source>
</evidence>
<dbReference type="Gene3D" id="3.40.30.10">
    <property type="entry name" value="Glutaredoxin"/>
    <property type="match status" value="1"/>
</dbReference>
<dbReference type="GO" id="GO:0045454">
    <property type="term" value="P:cell redox homeostasis"/>
    <property type="evidence" value="ECO:0007669"/>
    <property type="project" value="TreeGrafter"/>
</dbReference>
<dbReference type="Proteomes" id="UP000198341">
    <property type="component" value="Chromosome 16"/>
</dbReference>
<dbReference type="InterPro" id="IPR013766">
    <property type="entry name" value="Thioredoxin_domain"/>
</dbReference>
<dbReference type="PROSITE" id="PS51352">
    <property type="entry name" value="THIOREDOXIN_2"/>
    <property type="match status" value="1"/>
</dbReference>
<evidence type="ECO:0000259" key="11">
    <source>
        <dbReference type="PROSITE" id="PS51352"/>
    </source>
</evidence>
<evidence type="ECO:0000256" key="3">
    <source>
        <dbReference type="ARBA" id="ARBA00013016"/>
    </source>
</evidence>
<dbReference type="EC" id="1.11.1.25" evidence="3 9"/>
<evidence type="ECO:0000256" key="5">
    <source>
        <dbReference type="ARBA" id="ARBA00022862"/>
    </source>
</evidence>
<dbReference type="GeneID" id="19011160"/>
<dbReference type="Pfam" id="PF08534">
    <property type="entry name" value="Redoxin"/>
    <property type="match status" value="1"/>
</dbReference>
<evidence type="ECO:0000256" key="6">
    <source>
        <dbReference type="ARBA" id="ARBA00023002"/>
    </source>
</evidence>
<dbReference type="GO" id="GO:0008379">
    <property type="term" value="F:thioredoxin peroxidase activity"/>
    <property type="evidence" value="ECO:0007669"/>
    <property type="project" value="InterPro"/>
</dbReference>
<dbReference type="RefSeq" id="XP_007508718.1">
    <property type="nucleotide sequence ID" value="XM_007508656.1"/>
</dbReference>
<feature type="compositionally biased region" description="Basic and acidic residues" evidence="10">
    <location>
        <begin position="110"/>
        <end position="134"/>
    </location>
</feature>
<reference evidence="12 13" key="1">
    <citation type="submission" date="2011-10" db="EMBL/GenBank/DDBJ databases">
        <authorList>
            <person name="Genoscope - CEA"/>
        </authorList>
    </citation>
    <scope>NUCLEOTIDE SEQUENCE [LARGE SCALE GENOMIC DNA]</scope>
    <source>
        <strain evidence="12 13">RCC 1105</strain>
    </source>
</reference>
<comment type="similarity">
    <text evidence="2 9">Belongs to the peroxiredoxin family. Prx5 subfamily.</text>
</comment>
<dbReference type="EMBL" id="FO082263">
    <property type="protein sequence ID" value="CCO20335.1"/>
    <property type="molecule type" value="Genomic_DNA"/>
</dbReference>
<dbReference type="GO" id="GO:0005737">
    <property type="term" value="C:cytoplasm"/>
    <property type="evidence" value="ECO:0007669"/>
    <property type="project" value="TreeGrafter"/>
</dbReference>
<dbReference type="GO" id="GO:0034599">
    <property type="term" value="P:cellular response to oxidative stress"/>
    <property type="evidence" value="ECO:0007669"/>
    <property type="project" value="InterPro"/>
</dbReference>
<dbReference type="CDD" id="cd03013">
    <property type="entry name" value="PRX5_like"/>
    <property type="match status" value="1"/>
</dbReference>
<gene>
    <name evidence="12" type="ordered locus">Bathy16g00270</name>
</gene>
<feature type="domain" description="Thioredoxin" evidence="11">
    <location>
        <begin position="132"/>
        <end position="295"/>
    </location>
</feature>
<keyword evidence="13" id="KW-1185">Reference proteome</keyword>
<dbReference type="FunFam" id="3.40.30.10:FF:000020">
    <property type="entry name" value="Peroxiredoxin"/>
    <property type="match status" value="1"/>
</dbReference>
<evidence type="ECO:0000256" key="8">
    <source>
        <dbReference type="PIRSR" id="PIRSR637944-1"/>
    </source>
</evidence>